<name>A0A512C5L1_9BACT</name>
<dbReference type="Pfam" id="PF00512">
    <property type="entry name" value="HisKA"/>
    <property type="match status" value="1"/>
</dbReference>
<dbReference type="InterPro" id="IPR011622">
    <property type="entry name" value="7TMR_DISM_rcpt_extracell_dom2"/>
</dbReference>
<organism evidence="9 10">
    <name type="scientific">Cyclobacterium qasimii</name>
    <dbReference type="NCBI Taxonomy" id="1350429"/>
    <lineage>
        <taxon>Bacteria</taxon>
        <taxon>Pseudomonadati</taxon>
        <taxon>Bacteroidota</taxon>
        <taxon>Cytophagia</taxon>
        <taxon>Cytophagales</taxon>
        <taxon>Cyclobacteriaceae</taxon>
        <taxon>Cyclobacterium</taxon>
    </lineage>
</organism>
<dbReference type="InterPro" id="IPR011623">
    <property type="entry name" value="7TMR_DISM_rcpt_extracell_dom1"/>
</dbReference>
<feature type="domain" description="Response regulatory" evidence="8">
    <location>
        <begin position="670"/>
        <end position="790"/>
    </location>
</feature>
<reference evidence="9 10" key="1">
    <citation type="submission" date="2019-07" db="EMBL/GenBank/DDBJ databases">
        <title>Whole genome shotgun sequence of Cyclobacterium qasimii NBRC 106168.</title>
        <authorList>
            <person name="Hosoyama A."/>
            <person name="Uohara A."/>
            <person name="Ohji S."/>
            <person name="Ichikawa N."/>
        </authorList>
    </citation>
    <scope>NUCLEOTIDE SEQUENCE [LARGE SCALE GENOMIC DNA]</scope>
    <source>
        <strain evidence="9 10">NBRC 106168</strain>
    </source>
</reference>
<evidence type="ECO:0000256" key="4">
    <source>
        <dbReference type="ARBA" id="ARBA00023012"/>
    </source>
</evidence>
<feature type="transmembrane region" description="Helical" evidence="6">
    <location>
        <begin position="254"/>
        <end position="273"/>
    </location>
</feature>
<evidence type="ECO:0000256" key="5">
    <source>
        <dbReference type="PROSITE-ProRule" id="PRU00169"/>
    </source>
</evidence>
<feature type="transmembrane region" description="Helical" evidence="6">
    <location>
        <begin position="217"/>
        <end position="234"/>
    </location>
</feature>
<dbReference type="InterPro" id="IPR004358">
    <property type="entry name" value="Sig_transdc_His_kin-like_C"/>
</dbReference>
<dbReference type="Pfam" id="PF00072">
    <property type="entry name" value="Response_reg"/>
    <property type="match status" value="1"/>
</dbReference>
<feature type="transmembrane region" description="Helical" evidence="6">
    <location>
        <begin position="285"/>
        <end position="303"/>
    </location>
</feature>
<dbReference type="Gene3D" id="2.60.40.2380">
    <property type="match status" value="1"/>
</dbReference>
<dbReference type="InterPro" id="IPR003661">
    <property type="entry name" value="HisK_dim/P_dom"/>
</dbReference>
<dbReference type="Pfam" id="PF07695">
    <property type="entry name" value="7TMR-DISM_7TM"/>
    <property type="match status" value="1"/>
</dbReference>
<dbReference type="InterPro" id="IPR011006">
    <property type="entry name" value="CheY-like_superfamily"/>
</dbReference>
<accession>A0A512C5L1</accession>
<keyword evidence="6" id="KW-0472">Membrane</keyword>
<dbReference type="FunFam" id="3.30.565.10:FF:000010">
    <property type="entry name" value="Sensor histidine kinase RcsC"/>
    <property type="match status" value="1"/>
</dbReference>
<dbReference type="InterPro" id="IPR036890">
    <property type="entry name" value="HATPase_C_sf"/>
</dbReference>
<dbReference type="InterPro" id="IPR036097">
    <property type="entry name" value="HisK_dim/P_sf"/>
</dbReference>
<dbReference type="Gene3D" id="1.10.287.130">
    <property type="match status" value="1"/>
</dbReference>
<dbReference type="SMART" id="SM00388">
    <property type="entry name" value="HisKA"/>
    <property type="match status" value="1"/>
</dbReference>
<dbReference type="EMBL" id="BJYV01000001">
    <property type="protein sequence ID" value="GEO19506.1"/>
    <property type="molecule type" value="Genomic_DNA"/>
</dbReference>
<keyword evidence="10" id="KW-1185">Reference proteome</keyword>
<evidence type="ECO:0000313" key="10">
    <source>
        <dbReference type="Proteomes" id="UP000321301"/>
    </source>
</evidence>
<evidence type="ECO:0000256" key="3">
    <source>
        <dbReference type="ARBA" id="ARBA00022553"/>
    </source>
</evidence>
<keyword evidence="9" id="KW-0418">Kinase</keyword>
<feature type="modified residue" description="4-aspartylphosphate" evidence="5">
    <location>
        <position position="720"/>
    </location>
</feature>
<keyword evidence="6" id="KW-0812">Transmembrane</keyword>
<dbReference type="PANTHER" id="PTHR45339">
    <property type="entry name" value="HYBRID SIGNAL TRANSDUCTION HISTIDINE KINASE J"/>
    <property type="match status" value="1"/>
</dbReference>
<dbReference type="SUPFAM" id="SSF55874">
    <property type="entry name" value="ATPase domain of HSP90 chaperone/DNA topoisomerase II/histidine kinase"/>
    <property type="match status" value="1"/>
</dbReference>
<evidence type="ECO:0000259" key="8">
    <source>
        <dbReference type="PROSITE" id="PS50110"/>
    </source>
</evidence>
<sequence>MKIYFLLLIAFFYSVNAFSYGLKIFEVQDQQKFNSISLYEYAEITNVGDSNYSFEEFLANENKLKFEPIKGPSTNLGFTESKYWLRFSIKNTSEVLLHYFLETGRPVTDHVDLYLMSAEGTVKHLKNGDLIPFDEKSFPHRKIIFPLDLHPGETYQVFIHYQSDGEVINLPLELHTPNSLIISSNQNQFLHGIFYGVLLLAGAIYLFFYFGIGEKSFLLYSVYVVSVALLHMSLDGYFFQYINPASGWLNKNAILLTASLSGIAFSRYAQIYTNVKKWSKGLNKVLNLLLSALVILLICVVFISNGKAIYYPAVNLLSFLLLMVLITTVLLSYVKGQKLDFFFTFAIFSFTVGFFILIFNNFSLIPNSFFTENGSKIGTGFEIIFLSLAMSNRIRLLKSEKGKLREIALQKSKESNEIKSYFLSNISHELRTPLNAIIGLTQSIRETNKEESINSNLDVIQYSSLGLLGAIDDVLDYSKIEKGELRLEEMPFDLKKMVNQLAATFERQAKDKGLEFEFEEVGNLPELLIGDRRRMEQLFQNLLKNALKFTLKGKIDFKVEAIAMPDEQVLLKVQVTDTGVGIKKKKLESIFASFAQGQNDDKRKFGGLGLGLCIVKALVDLHQGKIAVQSEEGVGTTVSLQLNKTLPKNGNGANSFDYAKSGVFDLENKNVLIVEDNALNQMVLKILIGNWKNSRFEIANNGQEAIDLLKAQPFDVVLMDLQMPVMDGYEATTAIRAGAAGTAMSKVPIIAVTADVTQKARFRVLEVGMDDYMTKPINKEELYNKIKKAIYLGNPEMPHK</sequence>
<dbReference type="AlphaFoldDB" id="A0A512C5L1"/>
<keyword evidence="9" id="KW-0808">Transferase</keyword>
<dbReference type="PROSITE" id="PS50110">
    <property type="entry name" value="RESPONSE_REGULATORY"/>
    <property type="match status" value="1"/>
</dbReference>
<dbReference type="RefSeq" id="WP_244948061.1">
    <property type="nucleotide sequence ID" value="NZ_BJYV01000001.1"/>
</dbReference>
<protein>
    <recommendedName>
        <fullName evidence="2">histidine kinase</fullName>
        <ecNumber evidence="2">2.7.13.3</ecNumber>
    </recommendedName>
</protein>
<evidence type="ECO:0000256" key="1">
    <source>
        <dbReference type="ARBA" id="ARBA00000085"/>
    </source>
</evidence>
<feature type="transmembrane region" description="Helical" evidence="6">
    <location>
        <begin position="189"/>
        <end position="210"/>
    </location>
</feature>
<dbReference type="EC" id="2.7.13.3" evidence="2"/>
<dbReference type="InterPro" id="IPR005467">
    <property type="entry name" value="His_kinase_dom"/>
</dbReference>
<dbReference type="InterPro" id="IPR003594">
    <property type="entry name" value="HATPase_dom"/>
</dbReference>
<comment type="caution">
    <text evidence="9">The sequence shown here is derived from an EMBL/GenBank/DDBJ whole genome shotgun (WGS) entry which is preliminary data.</text>
</comment>
<dbReference type="PANTHER" id="PTHR45339:SF1">
    <property type="entry name" value="HYBRID SIGNAL TRANSDUCTION HISTIDINE KINASE J"/>
    <property type="match status" value="1"/>
</dbReference>
<evidence type="ECO:0000256" key="2">
    <source>
        <dbReference type="ARBA" id="ARBA00012438"/>
    </source>
</evidence>
<feature type="transmembrane region" description="Helical" evidence="6">
    <location>
        <begin position="309"/>
        <end position="334"/>
    </location>
</feature>
<keyword evidence="4" id="KW-0902">Two-component regulatory system</keyword>
<feature type="domain" description="Histidine kinase" evidence="7">
    <location>
        <begin position="425"/>
        <end position="646"/>
    </location>
</feature>
<feature type="transmembrane region" description="Helical" evidence="6">
    <location>
        <begin position="341"/>
        <end position="365"/>
    </location>
</feature>
<gene>
    <name evidence="9" type="primary">ladS_1</name>
    <name evidence="9" type="ORF">CQA01_00400</name>
</gene>
<dbReference type="Gene3D" id="3.40.50.2300">
    <property type="match status" value="1"/>
</dbReference>
<dbReference type="SMART" id="SM00448">
    <property type="entry name" value="REC"/>
    <property type="match status" value="1"/>
</dbReference>
<dbReference type="Pfam" id="PF02518">
    <property type="entry name" value="HATPase_c"/>
    <property type="match status" value="1"/>
</dbReference>
<dbReference type="Pfam" id="PF07696">
    <property type="entry name" value="7TMR-DISMED2"/>
    <property type="match status" value="1"/>
</dbReference>
<evidence type="ECO:0000313" key="9">
    <source>
        <dbReference type="EMBL" id="GEO19506.1"/>
    </source>
</evidence>
<dbReference type="SMART" id="SM00387">
    <property type="entry name" value="HATPase_c"/>
    <property type="match status" value="1"/>
</dbReference>
<dbReference type="InterPro" id="IPR001789">
    <property type="entry name" value="Sig_transdc_resp-reg_receiver"/>
</dbReference>
<evidence type="ECO:0000256" key="6">
    <source>
        <dbReference type="SAM" id="Phobius"/>
    </source>
</evidence>
<dbReference type="CDD" id="cd00082">
    <property type="entry name" value="HisKA"/>
    <property type="match status" value="1"/>
</dbReference>
<dbReference type="Proteomes" id="UP000321301">
    <property type="component" value="Unassembled WGS sequence"/>
</dbReference>
<dbReference type="CDD" id="cd17546">
    <property type="entry name" value="REC_hyHK_CKI1_RcsC-like"/>
    <property type="match status" value="1"/>
</dbReference>
<dbReference type="PROSITE" id="PS50109">
    <property type="entry name" value="HIS_KIN"/>
    <property type="match status" value="1"/>
</dbReference>
<evidence type="ECO:0000259" key="7">
    <source>
        <dbReference type="PROSITE" id="PS50109"/>
    </source>
</evidence>
<keyword evidence="6" id="KW-1133">Transmembrane helix</keyword>
<keyword evidence="3 5" id="KW-0597">Phosphoprotein</keyword>
<comment type="catalytic activity">
    <reaction evidence="1">
        <text>ATP + protein L-histidine = ADP + protein N-phospho-L-histidine.</text>
        <dbReference type="EC" id="2.7.13.3"/>
    </reaction>
</comment>
<dbReference type="SUPFAM" id="SSF47384">
    <property type="entry name" value="Homodimeric domain of signal transducing histidine kinase"/>
    <property type="match status" value="1"/>
</dbReference>
<proteinExistence type="predicted"/>
<dbReference type="GO" id="GO:0000155">
    <property type="term" value="F:phosphorelay sensor kinase activity"/>
    <property type="evidence" value="ECO:0007669"/>
    <property type="project" value="InterPro"/>
</dbReference>
<dbReference type="Gene3D" id="3.30.565.10">
    <property type="entry name" value="Histidine kinase-like ATPase, C-terminal domain"/>
    <property type="match status" value="1"/>
</dbReference>
<dbReference type="PRINTS" id="PR00344">
    <property type="entry name" value="BCTRLSENSOR"/>
</dbReference>
<dbReference type="SUPFAM" id="SSF52172">
    <property type="entry name" value="CheY-like"/>
    <property type="match status" value="1"/>
</dbReference>